<evidence type="ECO:0000313" key="2">
    <source>
        <dbReference type="EMBL" id="MDA5093577.1"/>
    </source>
</evidence>
<comment type="caution">
    <text evidence="2">The sequence shown here is derived from an EMBL/GenBank/DDBJ whole genome shotgun (WGS) entry which is preliminary data.</text>
</comment>
<feature type="chain" id="PRO_5045132313" evidence="1">
    <location>
        <begin position="22"/>
        <end position="185"/>
    </location>
</feature>
<gene>
    <name evidence="2" type="ORF">O2N63_05685</name>
</gene>
<protein>
    <submittedName>
        <fullName evidence="2">Uncharacterized protein</fullName>
    </submittedName>
</protein>
<sequence length="185" mass="19515">MKYFAKIVCIVVALSPVAAQADDVTDTLESAITAYGEGDLKYALEELEYAKQLIQSQNTASLAKFLPDAPDGWSREISTEMTAGMGFLGGGAGAEATYTMGSDSFSIVIMADNPMVGALAGMMGNAGLLGMKLQRVGRMKYLDQDGELSGVINNRILIQAEGAASDVMIPVLETIDIKALSDYGN</sequence>
<reference evidence="2 3" key="1">
    <citation type="submission" date="2023-01" db="EMBL/GenBank/DDBJ databases">
        <authorList>
            <person name="Yoon J.-W."/>
        </authorList>
    </citation>
    <scope>NUCLEOTIDE SEQUENCE [LARGE SCALE GENOMIC DNA]</scope>
    <source>
        <strain evidence="2 3">KMU-50</strain>
    </source>
</reference>
<proteinExistence type="predicted"/>
<evidence type="ECO:0000313" key="3">
    <source>
        <dbReference type="Proteomes" id="UP001528040"/>
    </source>
</evidence>
<dbReference type="RefSeq" id="WP_271053261.1">
    <property type="nucleotide sequence ID" value="NZ_JAQIIO010000002.1"/>
</dbReference>
<keyword evidence="3" id="KW-1185">Reference proteome</keyword>
<dbReference type="Proteomes" id="UP001528040">
    <property type="component" value="Unassembled WGS sequence"/>
</dbReference>
<keyword evidence="1" id="KW-0732">Signal</keyword>
<dbReference type="EMBL" id="JAQIIO010000002">
    <property type="protein sequence ID" value="MDA5093577.1"/>
    <property type="molecule type" value="Genomic_DNA"/>
</dbReference>
<feature type="signal peptide" evidence="1">
    <location>
        <begin position="1"/>
        <end position="21"/>
    </location>
</feature>
<name>A0ABT4VZ87_9RHOB</name>
<accession>A0ABT4VZ87</accession>
<evidence type="ECO:0000256" key="1">
    <source>
        <dbReference type="SAM" id="SignalP"/>
    </source>
</evidence>
<organism evidence="2 3">
    <name type="scientific">Aliiroseovarius salicola</name>
    <dbReference type="NCBI Taxonomy" id="3009082"/>
    <lineage>
        <taxon>Bacteria</taxon>
        <taxon>Pseudomonadati</taxon>
        <taxon>Pseudomonadota</taxon>
        <taxon>Alphaproteobacteria</taxon>
        <taxon>Rhodobacterales</taxon>
        <taxon>Paracoccaceae</taxon>
        <taxon>Aliiroseovarius</taxon>
    </lineage>
</organism>